<reference evidence="1" key="1">
    <citation type="submission" date="2021-01" db="EMBL/GenBank/DDBJ databases">
        <authorList>
            <person name="Corre E."/>
            <person name="Pelletier E."/>
            <person name="Niang G."/>
            <person name="Scheremetjew M."/>
            <person name="Finn R."/>
            <person name="Kale V."/>
            <person name="Holt S."/>
            <person name="Cochrane G."/>
            <person name="Meng A."/>
            <person name="Brown T."/>
            <person name="Cohen L."/>
        </authorList>
    </citation>
    <scope>NUCLEOTIDE SEQUENCE</scope>
    <source>
        <strain evidence="1">RCC3387</strain>
    </source>
</reference>
<evidence type="ECO:0000313" key="1">
    <source>
        <dbReference type="EMBL" id="CAD9538957.1"/>
    </source>
</evidence>
<dbReference type="AlphaFoldDB" id="A0A7S2J687"/>
<sequence>MAPGQLPRGILPDGIQPPPGTDIMEFCRQLAESGAEFAEQFDRTSEKYHGGLTTPVPMGGGRVPESMGGEAAAGWRALPEAPLAIDQDFGPEYHAAMAAHKRLGDCKKAISVLNKPVEMAMRLRVQYKGAEGQAKTALESRLKGAENDRNGALSAATETILNMGDEDISERTRDCVQDVYTRGQFHFEDKETFGEYMQVLQRANQAIFADQKKLLERIKAIKKAAKADQQQAVPAAVAEAPAGPEATATAGGAAAVAA</sequence>
<protein>
    <submittedName>
        <fullName evidence="1">Uncharacterized protein</fullName>
    </submittedName>
</protein>
<organism evidence="1">
    <name type="scientific">Zooxanthella nutricula</name>
    <dbReference type="NCBI Taxonomy" id="1333877"/>
    <lineage>
        <taxon>Eukaryota</taxon>
        <taxon>Sar</taxon>
        <taxon>Alveolata</taxon>
        <taxon>Dinophyceae</taxon>
        <taxon>Peridiniales</taxon>
        <taxon>Peridiniales incertae sedis</taxon>
        <taxon>Zooxanthella</taxon>
    </lineage>
</organism>
<proteinExistence type="predicted"/>
<accession>A0A7S2J687</accession>
<name>A0A7S2J687_9DINO</name>
<gene>
    <name evidence="1" type="ORF">BRAN1462_LOCUS15146</name>
</gene>
<dbReference type="EMBL" id="HBGW01023878">
    <property type="protein sequence ID" value="CAD9538957.1"/>
    <property type="molecule type" value="Transcribed_RNA"/>
</dbReference>